<organism evidence="2 3">
    <name type="scientific">Leucocoprinus leucothites</name>
    <dbReference type="NCBI Taxonomy" id="201217"/>
    <lineage>
        <taxon>Eukaryota</taxon>
        <taxon>Fungi</taxon>
        <taxon>Dikarya</taxon>
        <taxon>Basidiomycota</taxon>
        <taxon>Agaricomycotina</taxon>
        <taxon>Agaricomycetes</taxon>
        <taxon>Agaricomycetidae</taxon>
        <taxon>Agaricales</taxon>
        <taxon>Agaricineae</taxon>
        <taxon>Agaricaceae</taxon>
        <taxon>Leucocoprinus</taxon>
    </lineage>
</organism>
<keyword evidence="1" id="KW-1133">Transmembrane helix</keyword>
<proteinExistence type="predicted"/>
<feature type="transmembrane region" description="Helical" evidence="1">
    <location>
        <begin position="126"/>
        <end position="148"/>
    </location>
</feature>
<keyword evidence="3" id="KW-1185">Reference proteome</keyword>
<dbReference type="OrthoDB" id="3038990at2759"/>
<sequence>MANSTLPNPDVYLNHLTPDLASQFEITRDVYLAFLGVAIWDVLIYIPEDIKIILSNPIGATMICFISTRLLAIVYMMLLVFPLIHPVADCNSMEIAMGFFCVSTLCTTSFLFLRRCHAVFSNHRKICWFFSFLWFGASVVTILGPLGIKAMHIPGTGYCTFNQIHSFSSVSEFLPAAFDASVFLGISYKLIFSYAEVRLFDCASWKTFIKANLPPISRALLRGCQHYYMIVFVLTIPAGILLYLPGVPVMYRPMLTFTNHVVATSMACRVFRNLKNLHPTVHSSGSAGPRTGSDVRFIGDVLPKPAELSQQSSFSGIDALAATRSSMVVLPVSVHHAPSAHW</sequence>
<protein>
    <submittedName>
        <fullName evidence="2">Uncharacterized protein</fullName>
    </submittedName>
</protein>
<feature type="transmembrane region" description="Helical" evidence="1">
    <location>
        <begin position="95"/>
        <end position="114"/>
    </location>
</feature>
<evidence type="ECO:0000313" key="3">
    <source>
        <dbReference type="Proteomes" id="UP000559027"/>
    </source>
</evidence>
<feature type="transmembrane region" description="Helical" evidence="1">
    <location>
        <begin position="58"/>
        <end position="83"/>
    </location>
</feature>
<feature type="transmembrane region" description="Helical" evidence="1">
    <location>
        <begin position="227"/>
        <end position="244"/>
    </location>
</feature>
<name>A0A8H5GF61_9AGAR</name>
<comment type="caution">
    <text evidence="2">The sequence shown here is derived from an EMBL/GenBank/DDBJ whole genome shotgun (WGS) entry which is preliminary data.</text>
</comment>
<accession>A0A8H5GF61</accession>
<reference evidence="2 3" key="1">
    <citation type="journal article" date="2020" name="ISME J.">
        <title>Uncovering the hidden diversity of litter-decomposition mechanisms in mushroom-forming fungi.</title>
        <authorList>
            <person name="Floudas D."/>
            <person name="Bentzer J."/>
            <person name="Ahren D."/>
            <person name="Johansson T."/>
            <person name="Persson P."/>
            <person name="Tunlid A."/>
        </authorList>
    </citation>
    <scope>NUCLEOTIDE SEQUENCE [LARGE SCALE GENOMIC DNA]</scope>
    <source>
        <strain evidence="2 3">CBS 146.42</strain>
    </source>
</reference>
<dbReference type="Proteomes" id="UP000559027">
    <property type="component" value="Unassembled WGS sequence"/>
</dbReference>
<keyword evidence="1" id="KW-0472">Membrane</keyword>
<evidence type="ECO:0000313" key="2">
    <source>
        <dbReference type="EMBL" id="KAF5363753.1"/>
    </source>
</evidence>
<dbReference type="EMBL" id="JAACJO010000001">
    <property type="protein sequence ID" value="KAF5363753.1"/>
    <property type="molecule type" value="Genomic_DNA"/>
</dbReference>
<gene>
    <name evidence="2" type="ORF">D9756_001103</name>
</gene>
<evidence type="ECO:0000256" key="1">
    <source>
        <dbReference type="SAM" id="Phobius"/>
    </source>
</evidence>
<feature type="transmembrane region" description="Helical" evidence="1">
    <location>
        <begin position="30"/>
        <end position="46"/>
    </location>
</feature>
<keyword evidence="1" id="KW-0812">Transmembrane</keyword>
<dbReference type="AlphaFoldDB" id="A0A8H5GF61"/>